<accession>A0A432UZ40</accession>
<dbReference type="Proteomes" id="UP000281647">
    <property type="component" value="Unassembled WGS sequence"/>
</dbReference>
<keyword evidence="2" id="KW-1185">Reference proteome</keyword>
<sequence>MAPRASYTPSPARIDREWPHQVALPDDMCCDHNFGLIAAFCRDNSLHFHTRRVQAVWPNGRYQDMRLHCFAKREKAELFQSRFGGEFFNPADREGGRRGWWPRSGVWTRLLESGPLKVPAILRD</sequence>
<protein>
    <submittedName>
        <fullName evidence="1">Uncharacterized protein</fullName>
    </submittedName>
</protein>
<proteinExistence type="predicted"/>
<dbReference type="EMBL" id="RKST01000067">
    <property type="protein sequence ID" value="RUM95163.1"/>
    <property type="molecule type" value="Genomic_DNA"/>
</dbReference>
<comment type="caution">
    <text evidence="1">The sequence shown here is derived from an EMBL/GenBank/DDBJ whole genome shotgun (WGS) entry which is preliminary data.</text>
</comment>
<organism evidence="1 2">
    <name type="scientific">Borborobacter arsenicus</name>
    <dbReference type="NCBI Taxonomy" id="1851146"/>
    <lineage>
        <taxon>Bacteria</taxon>
        <taxon>Pseudomonadati</taxon>
        <taxon>Pseudomonadota</taxon>
        <taxon>Alphaproteobacteria</taxon>
        <taxon>Hyphomicrobiales</taxon>
        <taxon>Phyllobacteriaceae</taxon>
        <taxon>Borborobacter</taxon>
    </lineage>
</organism>
<gene>
    <name evidence="1" type="ORF">EET67_24840</name>
</gene>
<dbReference type="RefSeq" id="WP_128628856.1">
    <property type="nucleotide sequence ID" value="NZ_RKST01000067.1"/>
</dbReference>
<name>A0A432UZ40_9HYPH</name>
<evidence type="ECO:0000313" key="2">
    <source>
        <dbReference type="Proteomes" id="UP000281647"/>
    </source>
</evidence>
<dbReference type="OrthoDB" id="8076805at2"/>
<dbReference type="AlphaFoldDB" id="A0A432UZ40"/>
<evidence type="ECO:0000313" key="1">
    <source>
        <dbReference type="EMBL" id="RUM95163.1"/>
    </source>
</evidence>
<reference evidence="1 2" key="1">
    <citation type="submission" date="2018-11" db="EMBL/GenBank/DDBJ databases">
        <title>Pseudaminobacter arsenicus sp. nov., an arsenic-resistant bacterium isolated from arsenic-rich aquifers.</title>
        <authorList>
            <person name="Mu Y."/>
        </authorList>
    </citation>
    <scope>NUCLEOTIDE SEQUENCE [LARGE SCALE GENOMIC DNA]</scope>
    <source>
        <strain evidence="1 2">CB3</strain>
    </source>
</reference>